<keyword evidence="3" id="KW-0378">Hydrolase</keyword>
<evidence type="ECO:0000259" key="4">
    <source>
        <dbReference type="SMART" id="SM00646"/>
    </source>
</evidence>
<dbReference type="GO" id="GO:0008745">
    <property type="term" value="F:N-acetylmuramoyl-L-alanine amidase activity"/>
    <property type="evidence" value="ECO:0007669"/>
    <property type="project" value="UniProtKB-EC"/>
</dbReference>
<name>I3YU80_AEQSU</name>
<dbReference type="RefSeq" id="WP_014781806.1">
    <property type="nucleotide sequence ID" value="NC_018013.1"/>
</dbReference>
<dbReference type="KEGG" id="asl:Aeqsu_1049"/>
<dbReference type="SMART" id="SM00646">
    <property type="entry name" value="Ami_3"/>
    <property type="match status" value="1"/>
</dbReference>
<dbReference type="STRING" id="746697.Aeqsu_1049"/>
<dbReference type="InterPro" id="IPR002508">
    <property type="entry name" value="MurNAc-LAA_cat"/>
</dbReference>
<evidence type="ECO:0000256" key="1">
    <source>
        <dbReference type="ARBA" id="ARBA00001561"/>
    </source>
</evidence>
<dbReference type="CDD" id="cd02696">
    <property type="entry name" value="MurNAc-LAA"/>
    <property type="match status" value="1"/>
</dbReference>
<dbReference type="HOGENOM" id="CLU_014322_7_1_10"/>
<dbReference type="EMBL" id="CP003280">
    <property type="protein sequence ID" value="AFL80548.1"/>
    <property type="molecule type" value="Genomic_DNA"/>
</dbReference>
<evidence type="ECO:0000313" key="6">
    <source>
        <dbReference type="Proteomes" id="UP000006049"/>
    </source>
</evidence>
<evidence type="ECO:0000256" key="2">
    <source>
        <dbReference type="ARBA" id="ARBA00011901"/>
    </source>
</evidence>
<accession>I3YU80</accession>
<proteinExistence type="predicted"/>
<dbReference type="PANTHER" id="PTHR30404">
    <property type="entry name" value="N-ACETYLMURAMOYL-L-ALANINE AMIDASE"/>
    <property type="match status" value="1"/>
</dbReference>
<keyword evidence="6" id="KW-1185">Reference proteome</keyword>
<dbReference type="Gene3D" id="3.40.630.40">
    <property type="entry name" value="Zn-dependent exopeptidases"/>
    <property type="match status" value="1"/>
</dbReference>
<feature type="domain" description="MurNAc-LAA" evidence="4">
    <location>
        <begin position="85"/>
        <end position="197"/>
    </location>
</feature>
<dbReference type="EC" id="3.5.1.28" evidence="2"/>
<dbReference type="OrthoDB" id="9806267at2"/>
<protein>
    <recommendedName>
        <fullName evidence="2">N-acetylmuramoyl-L-alanine amidase</fullName>
        <ecNumber evidence="2">3.5.1.28</ecNumber>
    </recommendedName>
</protein>
<dbReference type="PANTHER" id="PTHR30404:SF0">
    <property type="entry name" value="N-ACETYLMURAMOYL-L-ALANINE AMIDASE AMIC"/>
    <property type="match status" value="1"/>
</dbReference>
<dbReference type="Proteomes" id="UP000006049">
    <property type="component" value="Chromosome"/>
</dbReference>
<dbReference type="eggNOG" id="COG0860">
    <property type="taxonomic scope" value="Bacteria"/>
</dbReference>
<dbReference type="AlphaFoldDB" id="I3YU80"/>
<sequence>MRNDLRILGFAFLLFTFSFSYARDKIVVIDVSHGGKDNGYESDGHKEKDIAFEIALKIVALNKLDNVKIILTREGDYFVSLKDRLEFINALNPDYVLSLHINSNDDTEVSGFDFFVSTQINNLSEKSNRLAQSIESSIPKEFSSNGIKNANFSILKNVEAPITLIEMGYLSNPKDKLLLTSAESQDKIAQAIYNAIK</sequence>
<reference evidence="5 6" key="1">
    <citation type="submission" date="2012-06" db="EMBL/GenBank/DDBJ databases">
        <title>The complete genome of Aequorivita sublithincola DSM 14238.</title>
        <authorList>
            <consortium name="US DOE Joint Genome Institute (JGI-PGF)"/>
            <person name="Lucas S."/>
            <person name="Copeland A."/>
            <person name="Lapidus A."/>
            <person name="Goodwin L."/>
            <person name="Pitluck S."/>
            <person name="Peters L."/>
            <person name="Munk A.C.C."/>
            <person name="Kyrpides N."/>
            <person name="Mavromatis K."/>
            <person name="Pagani I."/>
            <person name="Ivanova N."/>
            <person name="Ovchinnikova G."/>
            <person name="Zeytun A."/>
            <person name="Detter J.C."/>
            <person name="Han C."/>
            <person name="Land M."/>
            <person name="Hauser L."/>
            <person name="Markowitz V."/>
            <person name="Cheng J.-F."/>
            <person name="Hugenholtz P."/>
            <person name="Woyke T."/>
            <person name="Wu D."/>
            <person name="Tindall B."/>
            <person name="Faehnrich R."/>
            <person name="Brambilla E."/>
            <person name="Klenk H.-P."/>
            <person name="Eisen J.A."/>
        </authorList>
    </citation>
    <scope>NUCLEOTIDE SEQUENCE [LARGE SCALE GENOMIC DNA]</scope>
    <source>
        <strain evidence="6">DSM 14238 / LMG 21431 / ACAM 643 / 9-3</strain>
    </source>
</reference>
<dbReference type="Pfam" id="PF01520">
    <property type="entry name" value="Amidase_3"/>
    <property type="match status" value="1"/>
</dbReference>
<dbReference type="PATRIC" id="fig|746697.3.peg.1056"/>
<dbReference type="GO" id="GO:0030288">
    <property type="term" value="C:outer membrane-bounded periplasmic space"/>
    <property type="evidence" value="ECO:0007669"/>
    <property type="project" value="TreeGrafter"/>
</dbReference>
<gene>
    <name evidence="5" type="ordered locus">Aeqsu_1049</name>
</gene>
<dbReference type="GO" id="GO:0009253">
    <property type="term" value="P:peptidoglycan catabolic process"/>
    <property type="evidence" value="ECO:0007669"/>
    <property type="project" value="InterPro"/>
</dbReference>
<dbReference type="SUPFAM" id="SSF53187">
    <property type="entry name" value="Zn-dependent exopeptidases"/>
    <property type="match status" value="1"/>
</dbReference>
<dbReference type="InterPro" id="IPR050695">
    <property type="entry name" value="N-acetylmuramoyl_amidase_3"/>
</dbReference>
<organism evidence="5 6">
    <name type="scientific">Aequorivita sublithincola (strain DSM 14238 / LMG 21431 / ACAM 643 / 9-3)</name>
    <dbReference type="NCBI Taxonomy" id="746697"/>
    <lineage>
        <taxon>Bacteria</taxon>
        <taxon>Pseudomonadati</taxon>
        <taxon>Bacteroidota</taxon>
        <taxon>Flavobacteriia</taxon>
        <taxon>Flavobacteriales</taxon>
        <taxon>Flavobacteriaceae</taxon>
        <taxon>Aequorivita</taxon>
    </lineage>
</organism>
<evidence type="ECO:0000313" key="5">
    <source>
        <dbReference type="EMBL" id="AFL80548.1"/>
    </source>
</evidence>
<evidence type="ECO:0000256" key="3">
    <source>
        <dbReference type="ARBA" id="ARBA00022801"/>
    </source>
</evidence>
<comment type="catalytic activity">
    <reaction evidence="1">
        <text>Hydrolyzes the link between N-acetylmuramoyl residues and L-amino acid residues in certain cell-wall glycopeptides.</text>
        <dbReference type="EC" id="3.5.1.28"/>
    </reaction>
</comment>